<keyword evidence="4" id="KW-1185">Reference proteome</keyword>
<dbReference type="Pfam" id="PF02867">
    <property type="entry name" value="Ribonuc_red_lgC"/>
    <property type="match status" value="1"/>
</dbReference>
<accession>A0A4Y7RMY5</accession>
<evidence type="ECO:0000259" key="2">
    <source>
        <dbReference type="Pfam" id="PF02867"/>
    </source>
</evidence>
<dbReference type="GO" id="GO:0005971">
    <property type="term" value="C:ribonucleoside-diphosphate reductase complex"/>
    <property type="evidence" value="ECO:0007669"/>
    <property type="project" value="TreeGrafter"/>
</dbReference>
<dbReference type="InterPro" id="IPR039718">
    <property type="entry name" value="Rrm1"/>
</dbReference>
<dbReference type="PANTHER" id="PTHR11573">
    <property type="entry name" value="RIBONUCLEOSIDE-DIPHOSPHATE REDUCTASE LARGE CHAIN"/>
    <property type="match status" value="1"/>
</dbReference>
<evidence type="ECO:0000313" key="3">
    <source>
        <dbReference type="EMBL" id="TEB10032.1"/>
    </source>
</evidence>
<dbReference type="Gene3D" id="3.20.70.20">
    <property type="match status" value="1"/>
</dbReference>
<evidence type="ECO:0000256" key="1">
    <source>
        <dbReference type="ARBA" id="ARBA00010406"/>
    </source>
</evidence>
<gene>
    <name evidence="3" type="ORF">FA13DRAFT_1824016</name>
</gene>
<protein>
    <recommendedName>
        <fullName evidence="2">Ribonucleotide reductase large subunit C-terminal domain-containing protein</fullName>
    </recommendedName>
</protein>
<dbReference type="SUPFAM" id="SSF51998">
    <property type="entry name" value="PFL-like glycyl radical enzymes"/>
    <property type="match status" value="1"/>
</dbReference>
<sequence length="121" mass="13579">MTTSARHLVQELSELGLWTEEIREQIIADHGSIKGIVAIPQTLRDRFKTVWDVDPDVLVSMSASRGPYICQSQSLSLYFKDPMPSDVSAVLFHAWEGGLEDRCSCYPNPARSRGFPVRLLS</sequence>
<organism evidence="3 4">
    <name type="scientific">Coprinellus micaceus</name>
    <name type="common">Glistening ink-cap mushroom</name>
    <name type="synonym">Coprinus micaceus</name>
    <dbReference type="NCBI Taxonomy" id="71717"/>
    <lineage>
        <taxon>Eukaryota</taxon>
        <taxon>Fungi</taxon>
        <taxon>Dikarya</taxon>
        <taxon>Basidiomycota</taxon>
        <taxon>Agaricomycotina</taxon>
        <taxon>Agaricomycetes</taxon>
        <taxon>Agaricomycetidae</taxon>
        <taxon>Agaricales</taxon>
        <taxon>Agaricineae</taxon>
        <taxon>Psathyrellaceae</taxon>
        <taxon>Coprinellus</taxon>
    </lineage>
</organism>
<proteinExistence type="inferred from homology"/>
<name>A0A4Y7RMY5_COPMI</name>
<dbReference type="AlphaFoldDB" id="A0A4Y7RMY5"/>
<comment type="similarity">
    <text evidence="1">Belongs to the ribonucleoside diphosphate reductase large chain family.</text>
</comment>
<dbReference type="InterPro" id="IPR000788">
    <property type="entry name" value="RNR_lg_C"/>
</dbReference>
<dbReference type="OrthoDB" id="3026921at2759"/>
<reference evidence="3 4" key="1">
    <citation type="journal article" date="2019" name="Nat. Ecol. Evol.">
        <title>Megaphylogeny resolves global patterns of mushroom evolution.</title>
        <authorList>
            <person name="Varga T."/>
            <person name="Krizsan K."/>
            <person name="Foldi C."/>
            <person name="Dima B."/>
            <person name="Sanchez-Garcia M."/>
            <person name="Sanchez-Ramirez S."/>
            <person name="Szollosi G.J."/>
            <person name="Szarkandi J.G."/>
            <person name="Papp V."/>
            <person name="Albert L."/>
            <person name="Andreopoulos W."/>
            <person name="Angelini C."/>
            <person name="Antonin V."/>
            <person name="Barry K.W."/>
            <person name="Bougher N.L."/>
            <person name="Buchanan P."/>
            <person name="Buyck B."/>
            <person name="Bense V."/>
            <person name="Catcheside P."/>
            <person name="Chovatia M."/>
            <person name="Cooper J."/>
            <person name="Damon W."/>
            <person name="Desjardin D."/>
            <person name="Finy P."/>
            <person name="Geml J."/>
            <person name="Haridas S."/>
            <person name="Hughes K."/>
            <person name="Justo A."/>
            <person name="Karasinski D."/>
            <person name="Kautmanova I."/>
            <person name="Kiss B."/>
            <person name="Kocsube S."/>
            <person name="Kotiranta H."/>
            <person name="LaButti K.M."/>
            <person name="Lechner B.E."/>
            <person name="Liimatainen K."/>
            <person name="Lipzen A."/>
            <person name="Lukacs Z."/>
            <person name="Mihaltcheva S."/>
            <person name="Morgado L.N."/>
            <person name="Niskanen T."/>
            <person name="Noordeloos M.E."/>
            <person name="Ohm R.A."/>
            <person name="Ortiz-Santana B."/>
            <person name="Ovrebo C."/>
            <person name="Racz N."/>
            <person name="Riley R."/>
            <person name="Savchenko A."/>
            <person name="Shiryaev A."/>
            <person name="Soop K."/>
            <person name="Spirin V."/>
            <person name="Szebenyi C."/>
            <person name="Tomsovsky M."/>
            <person name="Tulloss R.E."/>
            <person name="Uehling J."/>
            <person name="Grigoriev I.V."/>
            <person name="Vagvolgyi C."/>
            <person name="Papp T."/>
            <person name="Martin F.M."/>
            <person name="Miettinen O."/>
            <person name="Hibbett D.S."/>
            <person name="Nagy L.G."/>
        </authorList>
    </citation>
    <scope>NUCLEOTIDE SEQUENCE [LARGE SCALE GENOMIC DNA]</scope>
    <source>
        <strain evidence="3 4">FP101781</strain>
    </source>
</reference>
<dbReference type="EMBL" id="QPFP01000481">
    <property type="protein sequence ID" value="TEB10032.1"/>
    <property type="molecule type" value="Genomic_DNA"/>
</dbReference>
<dbReference type="STRING" id="71717.A0A4Y7RMY5"/>
<evidence type="ECO:0000313" key="4">
    <source>
        <dbReference type="Proteomes" id="UP000298030"/>
    </source>
</evidence>
<dbReference type="GO" id="GO:0009263">
    <property type="term" value="P:deoxyribonucleotide biosynthetic process"/>
    <property type="evidence" value="ECO:0007669"/>
    <property type="project" value="TreeGrafter"/>
</dbReference>
<dbReference type="GO" id="GO:0004748">
    <property type="term" value="F:ribonucleoside-diphosphate reductase activity, thioredoxin disulfide as acceptor"/>
    <property type="evidence" value="ECO:0007669"/>
    <property type="project" value="TreeGrafter"/>
</dbReference>
<dbReference type="GO" id="GO:0005524">
    <property type="term" value="F:ATP binding"/>
    <property type="evidence" value="ECO:0007669"/>
    <property type="project" value="TreeGrafter"/>
</dbReference>
<feature type="domain" description="Ribonucleotide reductase large subunit C-terminal" evidence="2">
    <location>
        <begin position="4"/>
        <end position="99"/>
    </location>
</feature>
<dbReference type="PANTHER" id="PTHR11573:SF6">
    <property type="entry name" value="RIBONUCLEOSIDE-DIPHOSPHATE REDUCTASE LARGE SUBUNIT"/>
    <property type="match status" value="1"/>
</dbReference>
<dbReference type="Proteomes" id="UP000298030">
    <property type="component" value="Unassembled WGS sequence"/>
</dbReference>
<comment type="caution">
    <text evidence="3">The sequence shown here is derived from an EMBL/GenBank/DDBJ whole genome shotgun (WGS) entry which is preliminary data.</text>
</comment>